<comment type="caution">
    <text evidence="3">The sequence shown here is derived from an EMBL/GenBank/DDBJ whole genome shotgun (WGS) entry which is preliminary data.</text>
</comment>
<dbReference type="GO" id="GO:0055085">
    <property type="term" value="P:transmembrane transport"/>
    <property type="evidence" value="ECO:0007669"/>
    <property type="project" value="InterPro"/>
</dbReference>
<evidence type="ECO:0000256" key="1">
    <source>
        <dbReference type="ARBA" id="ARBA00022729"/>
    </source>
</evidence>
<proteinExistence type="predicted"/>
<dbReference type="InterPro" id="IPR038404">
    <property type="entry name" value="TRAP_DctP_sf"/>
</dbReference>
<dbReference type="SUPFAM" id="SSF53850">
    <property type="entry name" value="Periplasmic binding protein-like II"/>
    <property type="match status" value="1"/>
</dbReference>
<keyword evidence="4" id="KW-1185">Reference proteome</keyword>
<dbReference type="Proteomes" id="UP000574067">
    <property type="component" value="Unassembled WGS sequence"/>
</dbReference>
<reference evidence="3 4" key="1">
    <citation type="submission" date="2020-04" db="EMBL/GenBank/DDBJ databases">
        <title>Azohydromonas sp. isolated from soil.</title>
        <authorList>
            <person name="Dahal R.H."/>
        </authorList>
    </citation>
    <scope>NUCLEOTIDE SEQUENCE [LARGE SCALE GENOMIC DNA]</scope>
    <source>
        <strain evidence="3 4">G-1-1-14</strain>
    </source>
</reference>
<dbReference type="PANTHER" id="PTHR33376">
    <property type="match status" value="1"/>
</dbReference>
<protein>
    <submittedName>
        <fullName evidence="3">TRAP transporter substrate-binding protein</fullName>
    </submittedName>
</protein>
<dbReference type="EMBL" id="JABBFW010000008">
    <property type="protein sequence ID" value="NML15958.1"/>
    <property type="molecule type" value="Genomic_DNA"/>
</dbReference>
<dbReference type="Pfam" id="PF03480">
    <property type="entry name" value="DctP"/>
    <property type="match status" value="1"/>
</dbReference>
<keyword evidence="1 2" id="KW-0732">Signal</keyword>
<evidence type="ECO:0000313" key="4">
    <source>
        <dbReference type="Proteomes" id="UP000574067"/>
    </source>
</evidence>
<dbReference type="RefSeq" id="WP_169160866.1">
    <property type="nucleotide sequence ID" value="NZ_JABBFW010000008.1"/>
</dbReference>
<accession>A0A848F9M8</accession>
<organism evidence="3 4">
    <name type="scientific">Azohydromonas caseinilytica</name>
    <dbReference type="NCBI Taxonomy" id="2728836"/>
    <lineage>
        <taxon>Bacteria</taxon>
        <taxon>Pseudomonadati</taxon>
        <taxon>Pseudomonadota</taxon>
        <taxon>Betaproteobacteria</taxon>
        <taxon>Burkholderiales</taxon>
        <taxon>Sphaerotilaceae</taxon>
        <taxon>Azohydromonas</taxon>
    </lineage>
</organism>
<dbReference type="AlphaFoldDB" id="A0A848F9M8"/>
<dbReference type="Gene3D" id="3.40.190.170">
    <property type="entry name" value="Bacterial extracellular solute-binding protein, family 7"/>
    <property type="match status" value="1"/>
</dbReference>
<feature type="chain" id="PRO_5033012614" evidence="2">
    <location>
        <begin position="22"/>
        <end position="337"/>
    </location>
</feature>
<dbReference type="CDD" id="cd13602">
    <property type="entry name" value="PBP2_TRAP_BpDctp6_7"/>
    <property type="match status" value="1"/>
</dbReference>
<dbReference type="PANTHER" id="PTHR33376:SF4">
    <property type="entry name" value="SIALIC ACID-BINDING PERIPLASMIC PROTEIN SIAP"/>
    <property type="match status" value="1"/>
</dbReference>
<gene>
    <name evidence="3" type="ORF">HHL10_13340</name>
</gene>
<dbReference type="NCBIfam" id="NF037995">
    <property type="entry name" value="TRAP_S1"/>
    <property type="match status" value="1"/>
</dbReference>
<evidence type="ECO:0000256" key="2">
    <source>
        <dbReference type="SAM" id="SignalP"/>
    </source>
</evidence>
<feature type="signal peptide" evidence="2">
    <location>
        <begin position="1"/>
        <end position="21"/>
    </location>
</feature>
<name>A0A848F9M8_9BURK</name>
<sequence length="337" mass="36884">MLKPLLAALALSSAAFVPAQAAPQSPSASAPAKAQAETIRWQVATPFPETSLHTENLMQFAQEVERASQGRIKIVVKPDAALKAAEAKRAVQNGQVQMAEIQLADVQSEWQTFGLDSIPFLASGYAQARKLYQAQRVPLGKRFAGQSMVMLYSVPSAPPGLFLRKPVKQLGDLRQLKWAAYSPATERMAKLLGAKAVAMPEAHVAQAVTQGEVDAALVSADGFNADAFESMEVFLDLQAWLPRHGVLMNLQAFEQLDMPLRKAVIKAAVAAEQRGWQQSEARHRRFLGGLRDMGMDVVEPPEPLRTGLLKTVGEPLLDEWLQRTGPEGKLIIDDYRR</sequence>
<dbReference type="InterPro" id="IPR018389">
    <property type="entry name" value="DctP_fam"/>
</dbReference>
<evidence type="ECO:0000313" key="3">
    <source>
        <dbReference type="EMBL" id="NML15958.1"/>
    </source>
</evidence>